<dbReference type="RefSeq" id="WP_004578775.1">
    <property type="nucleotide sequence ID" value="NZ_AP028879.1"/>
</dbReference>
<dbReference type="STRING" id="626887.J057_00619"/>
<evidence type="ECO:0000313" key="1">
    <source>
        <dbReference type="EMBL" id="ENO17123.1"/>
    </source>
</evidence>
<accession>N6X7J7</accession>
<dbReference type="AlphaFoldDB" id="N6X7J7"/>
<evidence type="ECO:0008006" key="3">
    <source>
        <dbReference type="Google" id="ProtNLM"/>
    </source>
</evidence>
<dbReference type="OrthoDB" id="9940363at2"/>
<dbReference type="HOGENOM" id="CLU_1439529_0_0_6"/>
<dbReference type="Proteomes" id="UP000013165">
    <property type="component" value="Unassembled WGS sequence"/>
</dbReference>
<evidence type="ECO:0000313" key="2">
    <source>
        <dbReference type="Proteomes" id="UP000013165"/>
    </source>
</evidence>
<proteinExistence type="predicted"/>
<name>N6X7J7_9GAMM</name>
<gene>
    <name evidence="1" type="ORF">J057_00619</name>
</gene>
<organism evidence="1 2">
    <name type="scientific">Marinobacter nanhaiticus D15-8W</name>
    <dbReference type="NCBI Taxonomy" id="626887"/>
    <lineage>
        <taxon>Bacteria</taxon>
        <taxon>Pseudomonadati</taxon>
        <taxon>Pseudomonadota</taxon>
        <taxon>Gammaproteobacteria</taxon>
        <taxon>Pseudomonadales</taxon>
        <taxon>Marinobacteraceae</taxon>
        <taxon>Marinobacter</taxon>
    </lineage>
</organism>
<reference evidence="1 2" key="1">
    <citation type="journal article" date="2013" name="Genome Announc.">
        <title>Genome Sequence of the Polycyclic Aromatic Hydrocarbon-Degrading Bacterium Strain Marinobacter nanhaiticus D15-8WT.</title>
        <authorList>
            <person name="Cui Z."/>
            <person name="Gao W."/>
            <person name="Li Q."/>
            <person name="Xu G."/>
            <person name="Zheng L."/>
        </authorList>
    </citation>
    <scope>NUCLEOTIDE SEQUENCE [LARGE SCALE GENOMIC DNA]</scope>
    <source>
        <strain evidence="1 2">D15-8W</strain>
    </source>
</reference>
<comment type="caution">
    <text evidence="1">The sequence shown here is derived from an EMBL/GenBank/DDBJ whole genome shotgun (WGS) entry which is preliminary data.</text>
</comment>
<dbReference type="EMBL" id="APLQ01000005">
    <property type="protein sequence ID" value="ENO17123.1"/>
    <property type="molecule type" value="Genomic_DNA"/>
</dbReference>
<protein>
    <recommendedName>
        <fullName evidence="3">DUF1845 domain-containing protein</fullName>
    </recommendedName>
</protein>
<sequence length="188" mass="21881">MKDTKKYDAQIIVNDIYLIVLWDKDYFNKGINDPRVSGKRVAEGLFSIEAFASNKREEHKLSSALARKLRPEISKRISETENQLRVSLEALTKELNDPIVKAVNVSLEKSEQYPVTIEKGKGTPLVNSFIRLFVILNEITKALKELHFKGVVERSEYKKREKIYAKPLRRLMNDLNLIIKNYHKHRKS</sequence>
<keyword evidence="2" id="KW-1185">Reference proteome</keyword>
<dbReference type="PATRIC" id="fig|626887.3.peg.116"/>